<sequence>MGQTRETTTGIAARTRRAGCAGLISAVLAGAASGCSGTGAAADGAARRQAAEVVRLVPDRLAESGSSQATTDMRMASGGTWITIHGEGGFDYAERQGELVITLPEGEPVTEVFVAGELYMKNRGAGVPPDKWVRIEVTAVPDGNVVTGGATDPLTAAELLRGVSYAADLGYTEVDGQTLRHYRGVTDIAAAAEAAPGASGEQLAAAVDGFTDTEVPFDAYLDDQGLPRKIRHQFSFARGGESVDVASTVLLHDFGAPVRVELPEPEQVYTGTVE</sequence>
<evidence type="ECO:0000313" key="1">
    <source>
        <dbReference type="EMBL" id="MDT0321115.1"/>
    </source>
</evidence>
<dbReference type="EMBL" id="JAVREM010000034">
    <property type="protein sequence ID" value="MDT0321115.1"/>
    <property type="molecule type" value="Genomic_DNA"/>
</dbReference>
<protein>
    <recommendedName>
        <fullName evidence="3">Lipoprotein</fullName>
    </recommendedName>
</protein>
<accession>A0ABU2LU40</accession>
<dbReference type="RefSeq" id="WP_311601317.1">
    <property type="nucleotide sequence ID" value="NZ_JAVREM010000034.1"/>
</dbReference>
<organism evidence="1 2">
    <name type="scientific">Streptomyces millisiae</name>
    <dbReference type="NCBI Taxonomy" id="3075542"/>
    <lineage>
        <taxon>Bacteria</taxon>
        <taxon>Bacillati</taxon>
        <taxon>Actinomycetota</taxon>
        <taxon>Actinomycetes</taxon>
        <taxon>Kitasatosporales</taxon>
        <taxon>Streptomycetaceae</taxon>
        <taxon>Streptomyces</taxon>
    </lineage>
</organism>
<evidence type="ECO:0000313" key="2">
    <source>
        <dbReference type="Proteomes" id="UP001183420"/>
    </source>
</evidence>
<dbReference type="Proteomes" id="UP001183420">
    <property type="component" value="Unassembled WGS sequence"/>
</dbReference>
<dbReference type="SUPFAM" id="SSF89392">
    <property type="entry name" value="Prokaryotic lipoproteins and lipoprotein localization factors"/>
    <property type="match status" value="1"/>
</dbReference>
<comment type="caution">
    <text evidence="1">The sequence shown here is derived from an EMBL/GenBank/DDBJ whole genome shotgun (WGS) entry which is preliminary data.</text>
</comment>
<reference evidence="2" key="1">
    <citation type="submission" date="2023-07" db="EMBL/GenBank/DDBJ databases">
        <title>30 novel species of actinomycetes from the DSMZ collection.</title>
        <authorList>
            <person name="Nouioui I."/>
        </authorList>
    </citation>
    <scope>NUCLEOTIDE SEQUENCE [LARGE SCALE GENOMIC DNA]</scope>
    <source>
        <strain evidence="2">DSM 44918</strain>
    </source>
</reference>
<keyword evidence="2" id="KW-1185">Reference proteome</keyword>
<gene>
    <name evidence="1" type="ORF">RNC47_22530</name>
</gene>
<dbReference type="PROSITE" id="PS51257">
    <property type="entry name" value="PROKAR_LIPOPROTEIN"/>
    <property type="match status" value="1"/>
</dbReference>
<proteinExistence type="predicted"/>
<evidence type="ECO:0008006" key="3">
    <source>
        <dbReference type="Google" id="ProtNLM"/>
    </source>
</evidence>
<name>A0ABU2LU40_9ACTN</name>
<dbReference type="InterPro" id="IPR029046">
    <property type="entry name" value="LolA/LolB/LppX"/>
</dbReference>
<dbReference type="Gene3D" id="2.50.20.20">
    <property type="match status" value="1"/>
</dbReference>